<dbReference type="AlphaFoldDB" id="A0A450X4P1"/>
<protein>
    <submittedName>
        <fullName evidence="1">Uncharacterized protein</fullName>
    </submittedName>
</protein>
<name>A0A450X4P1_9GAMM</name>
<sequence length="31" mass="3976">MKKHLLFHSNYEEEREINLKKYRYAINKTFM</sequence>
<organism evidence="1">
    <name type="scientific">Candidatus Kentrum sp. MB</name>
    <dbReference type="NCBI Taxonomy" id="2138164"/>
    <lineage>
        <taxon>Bacteria</taxon>
        <taxon>Pseudomonadati</taxon>
        <taxon>Pseudomonadota</taxon>
        <taxon>Gammaproteobacteria</taxon>
        <taxon>Candidatus Kentrum</taxon>
    </lineage>
</organism>
<accession>A0A450X4P1</accession>
<dbReference type="EMBL" id="CAADFO010000007">
    <property type="protein sequence ID" value="VFK24223.1"/>
    <property type="molecule type" value="Genomic_DNA"/>
</dbReference>
<gene>
    <name evidence="1" type="ORF">BECKMB1821G_GA0114241_100764</name>
</gene>
<proteinExistence type="predicted"/>
<evidence type="ECO:0000313" key="1">
    <source>
        <dbReference type="EMBL" id="VFK24223.1"/>
    </source>
</evidence>
<reference evidence="1" key="1">
    <citation type="submission" date="2019-02" db="EMBL/GenBank/DDBJ databases">
        <authorList>
            <person name="Gruber-Vodicka R. H."/>
            <person name="Seah K. B. B."/>
        </authorList>
    </citation>
    <scope>NUCLEOTIDE SEQUENCE</scope>
    <source>
        <strain evidence="1">BECK_BZ197</strain>
    </source>
</reference>